<proteinExistence type="predicted"/>
<sequence>MGDRPVVQGISIVDFHLHFRMPQDPLTRALSGGQFACEAATPAAARRAAKVAGMSAAWRRSWDFADPEPLEADQGWEAEADRWLEELDHHHVEYAAFVTAGGDAAMGRLTARGQGRFLGLAAMTDPFAPGAAEDFDRAVTEQGLRGLKLFAPLMSARIDDPGADPVWRVAAKHRVPVLIHFGHCGSAGGIAHNAMIEPAWLETVAKRHPDVTFVIPHFGIQHVQQVLFLMWACPNVLVDTSGSNQWVRFMAQKLTLEDVFRRFYETHGPERIIFGTDSSWFPRGYARRYLADQLRICWEMGMPPVDVQKIFGANAAALLDITCWSPADPDLARALDILDDGARKNGILEKERTA</sequence>
<name>A0ABR8YGH8_9MICC</name>
<gene>
    <name evidence="6" type="ORF">H9638_05680</name>
</gene>
<reference evidence="6 7" key="1">
    <citation type="submission" date="2020-08" db="EMBL/GenBank/DDBJ databases">
        <title>A Genomic Blueprint of the Chicken Gut Microbiome.</title>
        <authorList>
            <person name="Gilroy R."/>
            <person name="Ravi A."/>
            <person name="Getino M."/>
            <person name="Pursley I."/>
            <person name="Horton D.L."/>
            <person name="Alikhan N.-F."/>
            <person name="Baker D."/>
            <person name="Gharbi K."/>
            <person name="Hall N."/>
            <person name="Watson M."/>
            <person name="Adriaenssens E.M."/>
            <person name="Foster-Nyarko E."/>
            <person name="Jarju S."/>
            <person name="Secka A."/>
            <person name="Antonio M."/>
            <person name="Oren A."/>
            <person name="Chaudhuri R."/>
            <person name="La Ragione R.M."/>
            <person name="Hildebrand F."/>
            <person name="Pallen M.J."/>
        </authorList>
    </citation>
    <scope>NUCLEOTIDE SEQUENCE [LARGE SCALE GENOMIC DNA]</scope>
    <source>
        <strain evidence="6 7">Sa2BUA2</strain>
    </source>
</reference>
<keyword evidence="2" id="KW-0479">Metal-binding</keyword>
<keyword evidence="3" id="KW-0378">Hydrolase</keyword>
<dbReference type="PROSITE" id="PS00482">
    <property type="entry name" value="DIHYDROOROTASE_1"/>
    <property type="match status" value="1"/>
</dbReference>
<dbReference type="InterPro" id="IPR002195">
    <property type="entry name" value="Dihydroorotase_CS"/>
</dbReference>
<dbReference type="EMBL" id="JACSQC010000002">
    <property type="protein sequence ID" value="MBD8043300.1"/>
    <property type="molecule type" value="Genomic_DNA"/>
</dbReference>
<dbReference type="Proteomes" id="UP000652763">
    <property type="component" value="Unassembled WGS sequence"/>
</dbReference>
<evidence type="ECO:0000259" key="5">
    <source>
        <dbReference type="Pfam" id="PF04909"/>
    </source>
</evidence>
<comment type="caution">
    <text evidence="6">The sequence shown here is derived from an EMBL/GenBank/DDBJ whole genome shotgun (WGS) entry which is preliminary data.</text>
</comment>
<dbReference type="Pfam" id="PF04909">
    <property type="entry name" value="Amidohydro_2"/>
    <property type="match status" value="1"/>
</dbReference>
<dbReference type="PANTHER" id="PTHR21240">
    <property type="entry name" value="2-AMINO-3-CARBOXYLMUCONATE-6-SEMIALDEHYDE DECARBOXYLASE"/>
    <property type="match status" value="1"/>
</dbReference>
<comment type="function">
    <text evidence="1">Catalyzes the reversible cyclization of carbamoyl aspartate to dihydroorotate.</text>
</comment>
<protein>
    <submittedName>
        <fullName evidence="6">Amidohydrolase</fullName>
    </submittedName>
</protein>
<dbReference type="Gene3D" id="3.20.20.140">
    <property type="entry name" value="Metal-dependent hydrolases"/>
    <property type="match status" value="1"/>
</dbReference>
<keyword evidence="4" id="KW-0456">Lyase</keyword>
<evidence type="ECO:0000256" key="3">
    <source>
        <dbReference type="ARBA" id="ARBA00022801"/>
    </source>
</evidence>
<dbReference type="InterPro" id="IPR006680">
    <property type="entry name" value="Amidohydro-rel"/>
</dbReference>
<dbReference type="PANTHER" id="PTHR21240:SF28">
    <property type="entry name" value="ISO-OROTATE DECARBOXYLASE (EUROFUNG)"/>
    <property type="match status" value="1"/>
</dbReference>
<evidence type="ECO:0000256" key="4">
    <source>
        <dbReference type="ARBA" id="ARBA00023239"/>
    </source>
</evidence>
<feature type="domain" description="Amidohydrolase-related" evidence="5">
    <location>
        <begin position="13"/>
        <end position="320"/>
    </location>
</feature>
<keyword evidence="7" id="KW-1185">Reference proteome</keyword>
<evidence type="ECO:0000256" key="1">
    <source>
        <dbReference type="ARBA" id="ARBA00002368"/>
    </source>
</evidence>
<evidence type="ECO:0000256" key="2">
    <source>
        <dbReference type="ARBA" id="ARBA00022723"/>
    </source>
</evidence>
<dbReference type="InterPro" id="IPR032466">
    <property type="entry name" value="Metal_Hydrolase"/>
</dbReference>
<dbReference type="SUPFAM" id="SSF51556">
    <property type="entry name" value="Metallo-dependent hydrolases"/>
    <property type="match status" value="1"/>
</dbReference>
<evidence type="ECO:0000313" key="7">
    <source>
        <dbReference type="Proteomes" id="UP000652763"/>
    </source>
</evidence>
<accession>A0ABR8YGH8</accession>
<dbReference type="InterPro" id="IPR032465">
    <property type="entry name" value="ACMSD"/>
</dbReference>
<organism evidence="6 7">
    <name type="scientific">Arthrobacter pullicola</name>
    <dbReference type="NCBI Taxonomy" id="2762224"/>
    <lineage>
        <taxon>Bacteria</taxon>
        <taxon>Bacillati</taxon>
        <taxon>Actinomycetota</taxon>
        <taxon>Actinomycetes</taxon>
        <taxon>Micrococcales</taxon>
        <taxon>Micrococcaceae</taxon>
        <taxon>Arthrobacter</taxon>
    </lineage>
</organism>
<evidence type="ECO:0000313" key="6">
    <source>
        <dbReference type="EMBL" id="MBD8043300.1"/>
    </source>
</evidence>